<evidence type="ECO:0000256" key="7">
    <source>
        <dbReference type="ARBA" id="ARBA00022794"/>
    </source>
</evidence>
<dbReference type="GO" id="GO:0030030">
    <property type="term" value="P:cell projection organization"/>
    <property type="evidence" value="ECO:0007669"/>
    <property type="project" value="UniProtKB-KW"/>
</dbReference>
<keyword evidence="4" id="KW-0813">Transport</keyword>
<dbReference type="InParanoid" id="E9HFX1"/>
<dbReference type="PhylomeDB" id="E9HFX1"/>
<evidence type="ECO:0000256" key="1">
    <source>
        <dbReference type="ARBA" id="ARBA00004120"/>
    </source>
</evidence>
<dbReference type="OrthoDB" id="10266641at2759"/>
<evidence type="ECO:0000256" key="4">
    <source>
        <dbReference type="ARBA" id="ARBA00022448"/>
    </source>
</evidence>
<dbReference type="GO" id="GO:0006887">
    <property type="term" value="P:exocytosis"/>
    <property type="evidence" value="ECO:0007669"/>
    <property type="project" value="UniProtKB-KW"/>
</dbReference>
<keyword evidence="6" id="KW-0963">Cytoplasm</keyword>
<evidence type="ECO:0000256" key="2">
    <source>
        <dbReference type="ARBA" id="ARBA00006270"/>
    </source>
</evidence>
<dbReference type="Gene3D" id="3.40.50.300">
    <property type="entry name" value="P-loop containing nucleotide triphosphate hydrolases"/>
    <property type="match status" value="1"/>
</dbReference>
<dbReference type="InterPro" id="IPR039677">
    <property type="entry name" value="RSG1"/>
</dbReference>
<dbReference type="GO" id="GO:0015031">
    <property type="term" value="P:protein transport"/>
    <property type="evidence" value="ECO:0007669"/>
    <property type="project" value="UniProtKB-KW"/>
</dbReference>
<evidence type="ECO:0000313" key="15">
    <source>
        <dbReference type="Proteomes" id="UP000000305"/>
    </source>
</evidence>
<dbReference type="STRING" id="6669.E9HFX1"/>
<proteinExistence type="inferred from homology"/>
<reference evidence="14 15" key="1">
    <citation type="journal article" date="2011" name="Science">
        <title>The ecoresponsive genome of Daphnia pulex.</title>
        <authorList>
            <person name="Colbourne J.K."/>
            <person name="Pfrender M.E."/>
            <person name="Gilbert D."/>
            <person name="Thomas W.K."/>
            <person name="Tucker A."/>
            <person name="Oakley T.H."/>
            <person name="Tokishita S."/>
            <person name="Aerts A."/>
            <person name="Arnold G.J."/>
            <person name="Basu M.K."/>
            <person name="Bauer D.J."/>
            <person name="Caceres C.E."/>
            <person name="Carmel L."/>
            <person name="Casola C."/>
            <person name="Choi J.H."/>
            <person name="Detter J.C."/>
            <person name="Dong Q."/>
            <person name="Dusheyko S."/>
            <person name="Eads B.D."/>
            <person name="Frohlich T."/>
            <person name="Geiler-Samerotte K.A."/>
            <person name="Gerlach D."/>
            <person name="Hatcher P."/>
            <person name="Jogdeo S."/>
            <person name="Krijgsveld J."/>
            <person name="Kriventseva E.V."/>
            <person name="Kultz D."/>
            <person name="Laforsch C."/>
            <person name="Lindquist E."/>
            <person name="Lopez J."/>
            <person name="Manak J.R."/>
            <person name="Muller J."/>
            <person name="Pangilinan J."/>
            <person name="Patwardhan R.P."/>
            <person name="Pitluck S."/>
            <person name="Pritham E.J."/>
            <person name="Rechtsteiner A."/>
            <person name="Rho M."/>
            <person name="Rogozin I.B."/>
            <person name="Sakarya O."/>
            <person name="Salamov A."/>
            <person name="Schaack S."/>
            <person name="Shapiro H."/>
            <person name="Shiga Y."/>
            <person name="Skalitzky C."/>
            <person name="Smith Z."/>
            <person name="Souvorov A."/>
            <person name="Sung W."/>
            <person name="Tang Z."/>
            <person name="Tsuchiya D."/>
            <person name="Tu H."/>
            <person name="Vos H."/>
            <person name="Wang M."/>
            <person name="Wolf Y.I."/>
            <person name="Yamagata H."/>
            <person name="Yamada T."/>
            <person name="Ye Y."/>
            <person name="Shaw J.R."/>
            <person name="Andrews J."/>
            <person name="Crease T.J."/>
            <person name="Tang H."/>
            <person name="Lucas S.M."/>
            <person name="Robertson H.M."/>
            <person name="Bork P."/>
            <person name="Koonin E.V."/>
            <person name="Zdobnov E.M."/>
            <person name="Grigoriev I.V."/>
            <person name="Lynch M."/>
            <person name="Boore J.L."/>
        </authorList>
    </citation>
    <scope>NUCLEOTIDE SEQUENCE [LARGE SCALE GENOMIC DNA]</scope>
</reference>
<dbReference type="InterPro" id="IPR027417">
    <property type="entry name" value="P-loop_NTPase"/>
</dbReference>
<evidence type="ECO:0000313" key="14">
    <source>
        <dbReference type="EMBL" id="EFX69394.1"/>
    </source>
</evidence>
<evidence type="ECO:0000256" key="3">
    <source>
        <dbReference type="ARBA" id="ARBA00021423"/>
    </source>
</evidence>
<evidence type="ECO:0000256" key="11">
    <source>
        <dbReference type="ARBA" id="ARBA00023212"/>
    </source>
</evidence>
<dbReference type="EMBL" id="GL732637">
    <property type="protein sequence ID" value="EFX69394.1"/>
    <property type="molecule type" value="Genomic_DNA"/>
</dbReference>
<dbReference type="KEGG" id="dpx:DAPPUDRAFT_300960"/>
<gene>
    <name evidence="14" type="ORF">DAPPUDRAFT_300960</name>
</gene>
<dbReference type="GO" id="GO:0005525">
    <property type="term" value="F:GTP binding"/>
    <property type="evidence" value="ECO:0007669"/>
    <property type="project" value="UniProtKB-KW"/>
</dbReference>
<dbReference type="GO" id="GO:0003924">
    <property type="term" value="F:GTPase activity"/>
    <property type="evidence" value="ECO:0007669"/>
    <property type="project" value="InterPro"/>
</dbReference>
<evidence type="ECO:0000256" key="9">
    <source>
        <dbReference type="ARBA" id="ARBA00023069"/>
    </source>
</evidence>
<keyword evidence="7" id="KW-0970">Cilium biogenesis/degradation</keyword>
<dbReference type="eggNOG" id="KOG0395">
    <property type="taxonomic scope" value="Eukaryota"/>
</dbReference>
<keyword evidence="12" id="KW-0966">Cell projection</keyword>
<protein>
    <recommendedName>
        <fullName evidence="3">Ciliogenesis and planar polarity effector 2</fullName>
    </recommendedName>
    <alternativeName>
        <fullName evidence="13">REM2- and Rab-like small GTPase 1</fullName>
    </alternativeName>
</protein>
<evidence type="ECO:0000256" key="12">
    <source>
        <dbReference type="ARBA" id="ARBA00023273"/>
    </source>
</evidence>
<dbReference type="AlphaFoldDB" id="E9HFX1"/>
<dbReference type="HOGENOM" id="CLU_1186063_0_0_1"/>
<keyword evidence="5" id="KW-0268">Exocytosis</keyword>
<keyword evidence="15" id="KW-1185">Reference proteome</keyword>
<evidence type="ECO:0000256" key="8">
    <source>
        <dbReference type="ARBA" id="ARBA00022927"/>
    </source>
</evidence>
<dbReference type="Proteomes" id="UP000000305">
    <property type="component" value="Unassembled WGS sequence"/>
</dbReference>
<keyword evidence="10" id="KW-0342">GTP-binding</keyword>
<comment type="subcellular location">
    <subcellularLocation>
        <location evidence="1">Cytoplasm</location>
        <location evidence="1">Cytoskeleton</location>
        <location evidence="1">Cilium basal body</location>
    </subcellularLocation>
</comment>
<comment type="similarity">
    <text evidence="2">Belongs to the small GTPase superfamily. Rab family.</text>
</comment>
<keyword evidence="8" id="KW-0653">Protein transport</keyword>
<dbReference type="SUPFAM" id="SSF52540">
    <property type="entry name" value="P-loop containing nucleoside triphosphate hydrolases"/>
    <property type="match status" value="1"/>
</dbReference>
<dbReference type="PANTHER" id="PTHR14983:SF1">
    <property type="entry name" value="CILIOGENESIS AND PLANAR POLARITY EFFECTOR 2"/>
    <property type="match status" value="1"/>
</dbReference>
<evidence type="ECO:0000256" key="10">
    <source>
        <dbReference type="ARBA" id="ARBA00023134"/>
    </source>
</evidence>
<evidence type="ECO:0000256" key="6">
    <source>
        <dbReference type="ARBA" id="ARBA00022490"/>
    </source>
</evidence>
<accession>E9HFX1</accession>
<name>E9HFX1_DAPPU</name>
<keyword evidence="9" id="KW-0969">Cilium</keyword>
<organism evidence="14 15">
    <name type="scientific">Daphnia pulex</name>
    <name type="common">Water flea</name>
    <dbReference type="NCBI Taxonomy" id="6669"/>
    <lineage>
        <taxon>Eukaryota</taxon>
        <taxon>Metazoa</taxon>
        <taxon>Ecdysozoa</taxon>
        <taxon>Arthropoda</taxon>
        <taxon>Crustacea</taxon>
        <taxon>Branchiopoda</taxon>
        <taxon>Diplostraca</taxon>
        <taxon>Cladocera</taxon>
        <taxon>Anomopoda</taxon>
        <taxon>Daphniidae</taxon>
        <taxon>Daphnia</taxon>
    </lineage>
</organism>
<dbReference type="PANTHER" id="PTHR14983">
    <property type="entry name" value="CILIOGENESIS AND PLANAR POLARITY EFFECTOR 2"/>
    <property type="match status" value="1"/>
</dbReference>
<dbReference type="Pfam" id="PF00071">
    <property type="entry name" value="Ras"/>
    <property type="match status" value="1"/>
</dbReference>
<sequence length="234" mass="26709">MESTTTTSLKHVDPDWYKTVEGERIVQQLYHPINTKVRKHFGILEHPNVTPGTPEIMFKIGVLGKAGSGKTKTISVLSGKPAVFPGYIETIGIHVKNIYWPAQIQAKTCLFKLQFWESGESCSKRYNYISTACMEKTDAVAIVINRADRTSLDYADSKLDSLSRLNSTVVLFVMDTEHDVQVHDQELSQYARRRRLPFFHLPPHTLDIKYFAPFYNSLCDFVYSSQHKVMSDTL</sequence>
<keyword evidence="11" id="KW-0206">Cytoskeleton</keyword>
<dbReference type="InterPro" id="IPR001806">
    <property type="entry name" value="Small_GTPase"/>
</dbReference>
<keyword evidence="10" id="KW-0547">Nucleotide-binding</keyword>
<evidence type="ECO:0000256" key="5">
    <source>
        <dbReference type="ARBA" id="ARBA00022483"/>
    </source>
</evidence>
<evidence type="ECO:0000256" key="13">
    <source>
        <dbReference type="ARBA" id="ARBA00030243"/>
    </source>
</evidence>